<name>A0ABW0YG41_9BACI</name>
<evidence type="ECO:0000313" key="3">
    <source>
        <dbReference type="Proteomes" id="UP001596142"/>
    </source>
</evidence>
<reference evidence="3" key="1">
    <citation type="journal article" date="2019" name="Int. J. Syst. Evol. Microbiol.">
        <title>The Global Catalogue of Microorganisms (GCM) 10K type strain sequencing project: providing services to taxonomists for standard genome sequencing and annotation.</title>
        <authorList>
            <consortium name="The Broad Institute Genomics Platform"/>
            <consortium name="The Broad Institute Genome Sequencing Center for Infectious Disease"/>
            <person name="Wu L."/>
            <person name="Ma J."/>
        </authorList>
    </citation>
    <scope>NUCLEOTIDE SEQUENCE [LARGE SCALE GENOMIC DNA]</scope>
    <source>
        <strain evidence="3">CECT 7184</strain>
    </source>
</reference>
<keyword evidence="1" id="KW-0472">Membrane</keyword>
<comment type="caution">
    <text evidence="2">The sequence shown here is derived from an EMBL/GenBank/DDBJ whole genome shotgun (WGS) entry which is preliminary data.</text>
</comment>
<accession>A0ABW0YG41</accession>
<organism evidence="2 3">
    <name type="scientific">Thalassorhabdus alkalitolerans</name>
    <dbReference type="NCBI Taxonomy" id="2282697"/>
    <lineage>
        <taxon>Bacteria</taxon>
        <taxon>Bacillati</taxon>
        <taxon>Bacillota</taxon>
        <taxon>Bacilli</taxon>
        <taxon>Bacillales</taxon>
        <taxon>Bacillaceae</taxon>
        <taxon>Thalassorhabdus</taxon>
    </lineage>
</organism>
<proteinExistence type="predicted"/>
<dbReference type="Proteomes" id="UP001596142">
    <property type="component" value="Unassembled WGS sequence"/>
</dbReference>
<protein>
    <submittedName>
        <fullName evidence="2">Uncharacterized protein</fullName>
    </submittedName>
</protein>
<keyword evidence="1" id="KW-0812">Transmembrane</keyword>
<keyword evidence="1" id="KW-1133">Transmembrane helix</keyword>
<dbReference type="RefSeq" id="WP_385937548.1">
    <property type="nucleotide sequence ID" value="NZ_JBHSOZ010000002.1"/>
</dbReference>
<sequence length="131" mass="14923">MSEEQSVEPKKANVLGMQFWVGASLGIVLGIGMAFLFGMMGGGMEASGADRSEVLKQSQEFYEEELIAPSTAVWAPMNESEVEYLGGDRYRVESHVDAQNENGAQIRERYEMWMLYDPDKEEWEMEVYYNN</sequence>
<evidence type="ECO:0000256" key="1">
    <source>
        <dbReference type="SAM" id="Phobius"/>
    </source>
</evidence>
<keyword evidence="3" id="KW-1185">Reference proteome</keyword>
<evidence type="ECO:0000313" key="2">
    <source>
        <dbReference type="EMBL" id="MFC5711390.1"/>
    </source>
</evidence>
<gene>
    <name evidence="2" type="ORF">ACFPU1_01205</name>
</gene>
<dbReference type="EMBL" id="JBHSOZ010000002">
    <property type="protein sequence ID" value="MFC5711390.1"/>
    <property type="molecule type" value="Genomic_DNA"/>
</dbReference>
<feature type="transmembrane region" description="Helical" evidence="1">
    <location>
        <begin position="20"/>
        <end position="41"/>
    </location>
</feature>